<dbReference type="FunFam" id="3.40.190.80:FF:000007">
    <property type="entry name" value="Blast:Putative inositol monophosphatase 3"/>
    <property type="match status" value="1"/>
</dbReference>
<evidence type="ECO:0000256" key="22">
    <source>
        <dbReference type="SAM" id="Phobius"/>
    </source>
</evidence>
<keyword evidence="10" id="KW-1000">Mitochondrion outer membrane</keyword>
<keyword evidence="9 20" id="KW-0479">Metal-binding</keyword>
<evidence type="ECO:0000256" key="7">
    <source>
        <dbReference type="ARBA" id="ARBA00013106"/>
    </source>
</evidence>
<evidence type="ECO:0000256" key="18">
    <source>
        <dbReference type="ARBA" id="ARBA00042949"/>
    </source>
</evidence>
<feature type="domain" description="Mff-like" evidence="23">
    <location>
        <begin position="6"/>
        <end position="276"/>
    </location>
</feature>
<dbReference type="InterPro" id="IPR020550">
    <property type="entry name" value="Inositol_monophosphatase_CS"/>
</dbReference>
<dbReference type="PANTHER" id="PTHR43028">
    <property type="entry name" value="3'(2'),5'-BISPHOSPHATE NUCLEOTIDASE 1"/>
    <property type="match status" value="1"/>
</dbReference>
<dbReference type="Pfam" id="PF05644">
    <property type="entry name" value="Miff"/>
    <property type="match status" value="1"/>
</dbReference>
<keyword evidence="21" id="KW-0175">Coiled coil</keyword>
<dbReference type="InterPro" id="IPR050725">
    <property type="entry name" value="CysQ/Inositol_MonoPase"/>
</dbReference>
<name>A0AAE0Q405_9TELE</name>
<keyword evidence="11" id="KW-0378">Hydrolase</keyword>
<evidence type="ECO:0000256" key="3">
    <source>
        <dbReference type="ARBA" id="ARBA00004167"/>
    </source>
</evidence>
<feature type="binding site" evidence="20">
    <location>
        <position position="399"/>
    </location>
    <ligand>
        <name>Mg(2+)</name>
        <dbReference type="ChEBI" id="CHEBI:18420"/>
        <label>1</label>
        <note>catalytic</note>
    </ligand>
</feature>
<evidence type="ECO:0000256" key="2">
    <source>
        <dbReference type="ARBA" id="ARBA00001946"/>
    </source>
</evidence>
<evidence type="ECO:0000313" key="25">
    <source>
        <dbReference type="Proteomes" id="UP001274896"/>
    </source>
</evidence>
<dbReference type="PANTHER" id="PTHR43028:SF4">
    <property type="entry name" value="INOSITOL MONOPHOSPHATASE 3"/>
    <property type="match status" value="1"/>
</dbReference>
<feature type="binding site" evidence="20">
    <location>
        <position position="565"/>
    </location>
    <ligand>
        <name>Mg(2+)</name>
        <dbReference type="ChEBI" id="CHEBI:18420"/>
        <label>1</label>
        <note>catalytic</note>
    </ligand>
</feature>
<gene>
    <name evidence="24" type="ORF">QTP70_014240</name>
</gene>
<evidence type="ECO:0000256" key="8">
    <source>
        <dbReference type="ARBA" id="ARBA00022692"/>
    </source>
</evidence>
<evidence type="ECO:0000256" key="14">
    <source>
        <dbReference type="ARBA" id="ARBA00023128"/>
    </source>
</evidence>
<comment type="caution">
    <text evidence="24">The sequence shown here is derived from an EMBL/GenBank/DDBJ whole genome shotgun (WGS) entry which is preliminary data.</text>
</comment>
<keyword evidence="13 22" id="KW-1133">Transmembrane helix</keyword>
<evidence type="ECO:0000256" key="16">
    <source>
        <dbReference type="ARBA" id="ARBA00042119"/>
    </source>
</evidence>
<feature type="binding site" evidence="20">
    <location>
        <position position="439"/>
    </location>
    <ligand>
        <name>Mg(2+)</name>
        <dbReference type="ChEBI" id="CHEBI:18420"/>
        <label>1</label>
        <note>catalytic</note>
    </ligand>
</feature>
<evidence type="ECO:0000256" key="21">
    <source>
        <dbReference type="SAM" id="Coils"/>
    </source>
</evidence>
<dbReference type="Gene3D" id="3.40.190.80">
    <property type="match status" value="1"/>
</dbReference>
<feature type="binding site" evidence="20">
    <location>
        <position position="441"/>
    </location>
    <ligand>
        <name>Mg(2+)</name>
        <dbReference type="ChEBI" id="CHEBI:18420"/>
        <label>1</label>
        <note>catalytic</note>
    </ligand>
</feature>
<keyword evidence="15 22" id="KW-0472">Membrane</keyword>
<feature type="coiled-coil region" evidence="21">
    <location>
        <begin position="229"/>
        <end position="256"/>
    </location>
</feature>
<feature type="transmembrane region" description="Helical" evidence="22">
    <location>
        <begin position="288"/>
        <end position="310"/>
    </location>
</feature>
<dbReference type="InterPro" id="IPR039433">
    <property type="entry name" value="Mff-like_dom"/>
</dbReference>
<protein>
    <recommendedName>
        <fullName evidence="7">inositol-phosphate phosphatase</fullName>
        <ecNumber evidence="7">3.1.3.25</ecNumber>
    </recommendedName>
    <alternativeName>
        <fullName evidence="19">3'(2'), 5'-bisphosphate nucleotidase 2</fullName>
    </alternativeName>
    <alternativeName>
        <fullName evidence="17">Inositol monophosphatase domain-containing protein 1</fullName>
    </alternativeName>
    <alternativeName>
        <fullName evidence="18">Inositol-1(or 4)-monophosphatase 3</fullName>
    </alternativeName>
    <alternativeName>
        <fullName evidence="16">Myo-inositol monophosphatase A3</fullName>
    </alternativeName>
</protein>
<dbReference type="InterPro" id="IPR000760">
    <property type="entry name" value="Inositol_monophosphatase-like"/>
</dbReference>
<dbReference type="GO" id="GO:0005794">
    <property type="term" value="C:Golgi apparatus"/>
    <property type="evidence" value="ECO:0007669"/>
    <property type="project" value="UniProtKB-ARBA"/>
</dbReference>
<evidence type="ECO:0000256" key="1">
    <source>
        <dbReference type="ARBA" id="ARBA00001033"/>
    </source>
</evidence>
<comment type="cofactor">
    <cofactor evidence="2 20">
        <name>Mg(2+)</name>
        <dbReference type="ChEBI" id="CHEBI:18420"/>
    </cofactor>
</comment>
<dbReference type="CDD" id="cd01640">
    <property type="entry name" value="IPPase"/>
    <property type="match status" value="1"/>
</dbReference>
<comment type="catalytic activity">
    <reaction evidence="1">
        <text>a myo-inositol phosphate + H2O = myo-inositol + phosphate</text>
        <dbReference type="Rhea" id="RHEA:24056"/>
        <dbReference type="ChEBI" id="CHEBI:15377"/>
        <dbReference type="ChEBI" id="CHEBI:17268"/>
        <dbReference type="ChEBI" id="CHEBI:43474"/>
        <dbReference type="ChEBI" id="CHEBI:84139"/>
        <dbReference type="EC" id="3.1.3.25"/>
    </reaction>
</comment>
<dbReference type="PROSITE" id="PS00630">
    <property type="entry name" value="IMP_2"/>
    <property type="match status" value="1"/>
</dbReference>
<comment type="pathway">
    <text evidence="5">Polyol metabolism; myo-inositol biosynthesis; myo-inositol from D-glucose 6-phosphate: step 2/2.</text>
</comment>
<sequence length="623" mass="69192">MSEADMAEVGHVQYELDYTEGISLQMRIPDRLKVGPDLSMDQPSPFPEGSHSTFMQVPDRIVVAGDDADLHFRPRELDLIQSIPVESVELKAPPRVLTLQDQPLDFLEPEQQAEAAQLKEEICSRTRSRRDRCAGETSGARQNRQITKYENTASLSPSAPVRVCRPLMSREDWSSVGTVGGVISYIQLTTRRAYEHVLTMLDDSHRRTALVTLDATSEGTLDDLALADAPALRRQIVKLNRRLQALEQEHKERARREMVVYSLTVAFWLVNAWMWIQLPAAAMAPMGIRLSPLGVAVFCLLGLGLLYHLYSGVLSSRLAAFRQRKTVDLRDLLALSMEAAVQGGWEVKRIRMEDTLEEKSKGKTKEGASEKLTMGDLNSHRKMYYLIRNTYPYIQVNSEEHDSSDGEATVWTRNIPDEVQIKIPEGKVVPAESVTVWIDPLDATQEYTENLRKFVTTMVCVAVDGKPVVGVIHKPFTGFTAWAMVGGGANVAPRDSYNADAPRVIVSRSHSGKVKGFIQQAFGNNTEIIPAGGAGYKVLALLDASDDEYEKADMYIHVTYIKKWDICAGNAILKALGGHMTTLKGEEIDYSGSEKNPGGVLATVNIDHDAVVKKLPDWGENKN</sequence>
<evidence type="ECO:0000313" key="24">
    <source>
        <dbReference type="EMBL" id="KAK3513417.1"/>
    </source>
</evidence>
<evidence type="ECO:0000256" key="12">
    <source>
        <dbReference type="ARBA" id="ARBA00022842"/>
    </source>
</evidence>
<evidence type="ECO:0000256" key="5">
    <source>
        <dbReference type="ARBA" id="ARBA00005152"/>
    </source>
</evidence>
<accession>A0AAE0Q405</accession>
<evidence type="ECO:0000256" key="15">
    <source>
        <dbReference type="ARBA" id="ARBA00023136"/>
    </source>
</evidence>
<feature type="binding site" evidence="20">
    <location>
        <position position="442"/>
    </location>
    <ligand>
        <name>Mg(2+)</name>
        <dbReference type="ChEBI" id="CHEBI:18420"/>
        <label>1</label>
        <note>catalytic</note>
    </ligand>
</feature>
<organism evidence="24 25">
    <name type="scientific">Hemibagrus guttatus</name>
    <dbReference type="NCBI Taxonomy" id="175788"/>
    <lineage>
        <taxon>Eukaryota</taxon>
        <taxon>Metazoa</taxon>
        <taxon>Chordata</taxon>
        <taxon>Craniata</taxon>
        <taxon>Vertebrata</taxon>
        <taxon>Euteleostomi</taxon>
        <taxon>Actinopterygii</taxon>
        <taxon>Neopterygii</taxon>
        <taxon>Teleostei</taxon>
        <taxon>Ostariophysi</taxon>
        <taxon>Siluriformes</taxon>
        <taxon>Bagridae</taxon>
        <taxon>Hemibagrus</taxon>
    </lineage>
</organism>
<evidence type="ECO:0000256" key="10">
    <source>
        <dbReference type="ARBA" id="ARBA00022787"/>
    </source>
</evidence>
<proteinExistence type="inferred from homology"/>
<evidence type="ECO:0000256" key="4">
    <source>
        <dbReference type="ARBA" id="ARBA00004294"/>
    </source>
</evidence>
<feature type="transmembrane region" description="Helical" evidence="22">
    <location>
        <begin position="258"/>
        <end position="276"/>
    </location>
</feature>
<evidence type="ECO:0000256" key="13">
    <source>
        <dbReference type="ARBA" id="ARBA00022989"/>
    </source>
</evidence>
<dbReference type="GO" id="GO:0046854">
    <property type="term" value="P:phosphatidylinositol phosphate biosynthetic process"/>
    <property type="evidence" value="ECO:0007669"/>
    <property type="project" value="InterPro"/>
</dbReference>
<comment type="similarity">
    <text evidence="6">Belongs to the inositol monophosphatase superfamily.</text>
</comment>
<reference evidence="24" key="1">
    <citation type="submission" date="2023-06" db="EMBL/GenBank/DDBJ databases">
        <title>Male Hemibagrus guttatus genome.</title>
        <authorList>
            <person name="Bian C."/>
        </authorList>
    </citation>
    <scope>NUCLEOTIDE SEQUENCE</scope>
    <source>
        <strain evidence="24">Male_cb2023</strain>
        <tissue evidence="24">Muscle</tissue>
    </source>
</reference>
<keyword evidence="8 22" id="KW-0812">Transmembrane</keyword>
<evidence type="ECO:0000259" key="23">
    <source>
        <dbReference type="Pfam" id="PF05644"/>
    </source>
</evidence>
<evidence type="ECO:0000256" key="20">
    <source>
        <dbReference type="PIRSR" id="PIRSR600760-2"/>
    </source>
</evidence>
<evidence type="ECO:0000256" key="17">
    <source>
        <dbReference type="ARBA" id="ARBA00042166"/>
    </source>
</evidence>
<dbReference type="GO" id="GO:0046872">
    <property type="term" value="F:metal ion binding"/>
    <property type="evidence" value="ECO:0007669"/>
    <property type="project" value="UniProtKB-KW"/>
</dbReference>
<dbReference type="Proteomes" id="UP001274896">
    <property type="component" value="Unassembled WGS sequence"/>
</dbReference>
<keyword evidence="12 20" id="KW-0460">Magnesium</keyword>
<dbReference type="GO" id="GO:0005741">
    <property type="term" value="C:mitochondrial outer membrane"/>
    <property type="evidence" value="ECO:0007669"/>
    <property type="project" value="UniProtKB-SubCell"/>
</dbReference>
<dbReference type="FunFam" id="3.30.540.10:FF:000012">
    <property type="entry name" value="Blast:Putative inositol monophosphatase 3"/>
    <property type="match status" value="1"/>
</dbReference>
<dbReference type="EMBL" id="JAUCMX010000022">
    <property type="protein sequence ID" value="KAK3513417.1"/>
    <property type="molecule type" value="Genomic_DNA"/>
</dbReference>
<keyword evidence="14" id="KW-0496">Mitochondrion</keyword>
<dbReference type="GO" id="GO:0052834">
    <property type="term" value="F:inositol monophosphate phosphatase activity"/>
    <property type="evidence" value="ECO:0007669"/>
    <property type="project" value="UniProtKB-EC"/>
</dbReference>
<comment type="subcellular location">
    <subcellularLocation>
        <location evidence="3">Membrane</location>
        <topology evidence="3">Single-pass membrane protein</topology>
    </subcellularLocation>
    <subcellularLocation>
        <location evidence="4">Mitochondrion outer membrane</location>
    </subcellularLocation>
</comment>
<evidence type="ECO:0000256" key="9">
    <source>
        <dbReference type="ARBA" id="ARBA00022723"/>
    </source>
</evidence>
<keyword evidence="25" id="KW-1185">Reference proteome</keyword>
<evidence type="ECO:0000256" key="19">
    <source>
        <dbReference type="ARBA" id="ARBA00043030"/>
    </source>
</evidence>
<dbReference type="GO" id="GO:0008254">
    <property type="term" value="F:3'-nucleotidase activity"/>
    <property type="evidence" value="ECO:0007669"/>
    <property type="project" value="TreeGrafter"/>
</dbReference>
<dbReference type="Pfam" id="PF00459">
    <property type="entry name" value="Inositol_P"/>
    <property type="match status" value="1"/>
</dbReference>
<dbReference type="Gene3D" id="3.30.540.10">
    <property type="entry name" value="Fructose-1,6-Bisphosphatase, subunit A, domain 1"/>
    <property type="match status" value="1"/>
</dbReference>
<dbReference type="SUPFAM" id="SSF56655">
    <property type="entry name" value="Carbohydrate phosphatase"/>
    <property type="match status" value="1"/>
</dbReference>
<dbReference type="AlphaFoldDB" id="A0AAE0Q405"/>
<evidence type="ECO:0000256" key="6">
    <source>
        <dbReference type="ARBA" id="ARBA00009759"/>
    </source>
</evidence>
<dbReference type="EC" id="3.1.3.25" evidence="7"/>
<evidence type="ECO:0000256" key="11">
    <source>
        <dbReference type="ARBA" id="ARBA00022801"/>
    </source>
</evidence>